<organism evidence="1 2">
    <name type="scientific">Periconia digitata</name>
    <dbReference type="NCBI Taxonomy" id="1303443"/>
    <lineage>
        <taxon>Eukaryota</taxon>
        <taxon>Fungi</taxon>
        <taxon>Dikarya</taxon>
        <taxon>Ascomycota</taxon>
        <taxon>Pezizomycotina</taxon>
        <taxon>Dothideomycetes</taxon>
        <taxon>Pleosporomycetidae</taxon>
        <taxon>Pleosporales</taxon>
        <taxon>Massarineae</taxon>
        <taxon>Periconiaceae</taxon>
        <taxon>Periconia</taxon>
    </lineage>
</organism>
<protein>
    <submittedName>
        <fullName evidence="1">Uncharacterized protein</fullName>
    </submittedName>
</protein>
<proteinExistence type="predicted"/>
<reference evidence="1" key="1">
    <citation type="submission" date="2023-01" db="EMBL/GenBank/DDBJ databases">
        <authorList>
            <person name="Van Ghelder C."/>
            <person name="Rancurel C."/>
        </authorList>
    </citation>
    <scope>NUCLEOTIDE SEQUENCE</scope>
    <source>
        <strain evidence="1">CNCM I-4278</strain>
    </source>
</reference>
<dbReference type="EMBL" id="CAOQHR010000010">
    <property type="protein sequence ID" value="CAI6340167.1"/>
    <property type="molecule type" value="Genomic_DNA"/>
</dbReference>
<dbReference type="AlphaFoldDB" id="A0A9W4US81"/>
<accession>A0A9W4US81</accession>
<evidence type="ECO:0000313" key="1">
    <source>
        <dbReference type="EMBL" id="CAI6340167.1"/>
    </source>
</evidence>
<keyword evidence="2" id="KW-1185">Reference proteome</keyword>
<name>A0A9W4US81_9PLEO</name>
<comment type="caution">
    <text evidence="1">The sequence shown here is derived from an EMBL/GenBank/DDBJ whole genome shotgun (WGS) entry which is preliminary data.</text>
</comment>
<gene>
    <name evidence="1" type="ORF">PDIGIT_LOCUS13338</name>
</gene>
<dbReference type="Proteomes" id="UP001152607">
    <property type="component" value="Unassembled WGS sequence"/>
</dbReference>
<sequence>MAVYMMSMMGACIHITLHTGPLFGRQHSAGDMPWGEVGALDCRRAASAVSLRANHVWLEWQREGVRHTITKEGRRQGLVPASLARCMAVCRPAAGTPVFIYLER</sequence>
<evidence type="ECO:0000313" key="2">
    <source>
        <dbReference type="Proteomes" id="UP001152607"/>
    </source>
</evidence>